<evidence type="ECO:0000313" key="3">
    <source>
        <dbReference type="Proteomes" id="UP001205919"/>
    </source>
</evidence>
<dbReference type="GO" id="GO:0032259">
    <property type="term" value="P:methylation"/>
    <property type="evidence" value="ECO:0007669"/>
    <property type="project" value="UniProtKB-KW"/>
</dbReference>
<dbReference type="InterPro" id="IPR029063">
    <property type="entry name" value="SAM-dependent_MTases_sf"/>
</dbReference>
<protein>
    <submittedName>
        <fullName evidence="2">Class I SAM-dependent methyltransferase</fullName>
    </submittedName>
</protein>
<name>A0AAW5K4G2_9BACT</name>
<gene>
    <name evidence="2" type="ORF">NE630_14640</name>
</gene>
<evidence type="ECO:0000313" key="2">
    <source>
        <dbReference type="EMBL" id="MCQ4815670.1"/>
    </source>
</evidence>
<reference evidence="2 3" key="1">
    <citation type="submission" date="2022-06" db="EMBL/GenBank/DDBJ databases">
        <title>Isolation of gut microbiota from human fecal samples.</title>
        <authorList>
            <person name="Pamer E.G."/>
            <person name="Barat B."/>
            <person name="Waligurski E."/>
            <person name="Medina S."/>
            <person name="Paddock L."/>
            <person name="Mostad J."/>
        </authorList>
    </citation>
    <scope>NUCLEOTIDE SEQUENCE [LARGE SCALE GENOMIC DNA]</scope>
    <source>
        <strain evidence="2 3">DFI.9.90</strain>
    </source>
</reference>
<dbReference type="PANTHER" id="PTHR43861:SF1">
    <property type="entry name" value="TRANS-ACONITATE 2-METHYLTRANSFERASE"/>
    <property type="match status" value="1"/>
</dbReference>
<keyword evidence="3" id="KW-1185">Reference proteome</keyword>
<feature type="domain" description="Methyltransferase type 11" evidence="1">
    <location>
        <begin position="47"/>
        <end position="141"/>
    </location>
</feature>
<keyword evidence="2" id="KW-0808">Transferase</keyword>
<sequence>MKENKYDDGVFFEKYAGMKRSQEGLAGSGEWETLKKLLPDFNGKRLLDLGCGYGWHCIYAMEQGAASATGIDISEKMLSVAREKTRCPEVTYMCMALEDMDFPAGSFDIVLSSLALHYVESFDEIAKKVNRFLSDEGYFVFSAEHPIFTAEGSQDWYRDDAGNILHFPVDNYFYEGMRRARFLGEEVVKYHKTLTTYIDGLLTNGFELLRVVEPQPPERMLGIEGMKDEMRRPMMLIAAARKKLSLRNGQ</sequence>
<dbReference type="CDD" id="cd02440">
    <property type="entry name" value="AdoMet_MTases"/>
    <property type="match status" value="1"/>
</dbReference>
<dbReference type="RefSeq" id="WP_256182391.1">
    <property type="nucleotide sequence ID" value="NZ_JANFYT010000050.1"/>
</dbReference>
<dbReference type="Gene3D" id="3.40.50.150">
    <property type="entry name" value="Vaccinia Virus protein VP39"/>
    <property type="match status" value="1"/>
</dbReference>
<dbReference type="SUPFAM" id="SSF53335">
    <property type="entry name" value="S-adenosyl-L-methionine-dependent methyltransferases"/>
    <property type="match status" value="1"/>
</dbReference>
<comment type="caution">
    <text evidence="2">The sequence shown here is derived from an EMBL/GenBank/DDBJ whole genome shotgun (WGS) entry which is preliminary data.</text>
</comment>
<organism evidence="2 3">
    <name type="scientific">Cloacibacillus evryensis</name>
    <dbReference type="NCBI Taxonomy" id="508460"/>
    <lineage>
        <taxon>Bacteria</taxon>
        <taxon>Thermotogati</taxon>
        <taxon>Synergistota</taxon>
        <taxon>Synergistia</taxon>
        <taxon>Synergistales</taxon>
        <taxon>Synergistaceae</taxon>
        <taxon>Cloacibacillus</taxon>
    </lineage>
</organism>
<keyword evidence="2" id="KW-0489">Methyltransferase</keyword>
<accession>A0AAW5K4G2</accession>
<dbReference type="PANTHER" id="PTHR43861">
    <property type="entry name" value="TRANS-ACONITATE 2-METHYLTRANSFERASE-RELATED"/>
    <property type="match status" value="1"/>
</dbReference>
<dbReference type="EMBL" id="JANFYT010000050">
    <property type="protein sequence ID" value="MCQ4815670.1"/>
    <property type="molecule type" value="Genomic_DNA"/>
</dbReference>
<dbReference type="InterPro" id="IPR013216">
    <property type="entry name" value="Methyltransf_11"/>
</dbReference>
<evidence type="ECO:0000259" key="1">
    <source>
        <dbReference type="Pfam" id="PF08241"/>
    </source>
</evidence>
<dbReference type="AlphaFoldDB" id="A0AAW5K4G2"/>
<dbReference type="GO" id="GO:0008757">
    <property type="term" value="F:S-adenosylmethionine-dependent methyltransferase activity"/>
    <property type="evidence" value="ECO:0007669"/>
    <property type="project" value="InterPro"/>
</dbReference>
<dbReference type="Proteomes" id="UP001205919">
    <property type="component" value="Unassembled WGS sequence"/>
</dbReference>
<dbReference type="Pfam" id="PF08241">
    <property type="entry name" value="Methyltransf_11"/>
    <property type="match status" value="1"/>
</dbReference>
<proteinExistence type="predicted"/>